<keyword evidence="7" id="KW-0067">ATP-binding</keyword>
<sequence length="672" mass="74531">MNLCRGKSQTSIPDTFKAISRLLIKESRLEPLLKNVAERLKNARLYDGVFIWTAEKADIQETAWGTSTGPLYAQGLFMTLPQPACIRGVATHGTPLTLIRDEPTCSSCPVCPICPGWASLVIPLLFKGEFYGILFVTLPSEVIAVNTEVAFLVEVGENIAACLNRMNQEALHRTTATALLKRSLELEYFHNFARITEQPDTDLETILQRGVDLIPASMDRPDLAAAALVLNDTHQRFTTPNFTRDNPMVENPIFVDGKAVGVLTVCYPSPAGQGPELTFLKEEEKLLGSISLRMGKIIERKRGRIALERSEQRFRDLTNNAVTGIAILQDQQIVFQNPEYTKIFGPLSHSPTLFLDAGVHPDDKKKTRLFHETITRYDFTTLCVDFRIASLLSQDGTPKITSVFCRAAMTEFREKPAVLLNVMDMTKPRELENLLRIQDKMTSLGRVAAGIAHEIRNPLSGINIYLKSLEKYALERNAETEGKIISKIQSASNRIESVIKRVMDFSKPGELKPISVDVNKPVQNAIDLAAVTLRKSGVKIETDLGTALPLCRLDSPMIEQVMLNLITNAAEAMKTLAPGTKTIAITTQCLDRQQVVIQVEDSGPGISQIHRERIFDPFYTTKNSSGIGLSICQRIINDHKGTLNLHKSRLGGAGFMIQIPVKQQEFKPAKGV</sequence>
<evidence type="ECO:0000256" key="5">
    <source>
        <dbReference type="ARBA" id="ARBA00022741"/>
    </source>
</evidence>
<evidence type="ECO:0000256" key="7">
    <source>
        <dbReference type="ARBA" id="ARBA00022840"/>
    </source>
</evidence>
<dbReference type="OrthoDB" id="9805967at2"/>
<dbReference type="SUPFAM" id="SSF55785">
    <property type="entry name" value="PYP-like sensor domain (PAS domain)"/>
    <property type="match status" value="1"/>
</dbReference>
<dbReference type="PANTHER" id="PTHR43065">
    <property type="entry name" value="SENSOR HISTIDINE KINASE"/>
    <property type="match status" value="1"/>
</dbReference>
<dbReference type="PRINTS" id="PR00344">
    <property type="entry name" value="BCTRLSENSOR"/>
</dbReference>
<evidence type="ECO:0000256" key="4">
    <source>
        <dbReference type="ARBA" id="ARBA00022679"/>
    </source>
</evidence>
<evidence type="ECO:0000256" key="6">
    <source>
        <dbReference type="ARBA" id="ARBA00022777"/>
    </source>
</evidence>
<dbReference type="KEGG" id="dat:HRM2_37850"/>
<dbReference type="SMART" id="SM00388">
    <property type="entry name" value="HisKA"/>
    <property type="match status" value="1"/>
</dbReference>
<feature type="domain" description="Histidine kinase" evidence="9">
    <location>
        <begin position="450"/>
        <end position="663"/>
    </location>
</feature>
<proteinExistence type="predicted"/>
<evidence type="ECO:0000256" key="1">
    <source>
        <dbReference type="ARBA" id="ARBA00000085"/>
    </source>
</evidence>
<dbReference type="InterPro" id="IPR004358">
    <property type="entry name" value="Sig_transdc_His_kin-like_C"/>
</dbReference>
<dbReference type="Gene3D" id="1.10.287.130">
    <property type="match status" value="1"/>
</dbReference>
<dbReference type="AlphaFoldDB" id="C0QAR0"/>
<dbReference type="GO" id="GO:0000155">
    <property type="term" value="F:phosphorelay sensor kinase activity"/>
    <property type="evidence" value="ECO:0007669"/>
    <property type="project" value="InterPro"/>
</dbReference>
<dbReference type="Pfam" id="PF01590">
    <property type="entry name" value="GAF"/>
    <property type="match status" value="1"/>
</dbReference>
<evidence type="ECO:0000259" key="9">
    <source>
        <dbReference type="PROSITE" id="PS50109"/>
    </source>
</evidence>
<dbReference type="InterPro" id="IPR003018">
    <property type="entry name" value="GAF"/>
</dbReference>
<gene>
    <name evidence="10" type="ordered locus">HRM2_37850</name>
</gene>
<dbReference type="eggNOG" id="COG2203">
    <property type="taxonomic scope" value="Bacteria"/>
</dbReference>
<dbReference type="SUPFAM" id="SSF55781">
    <property type="entry name" value="GAF domain-like"/>
    <property type="match status" value="1"/>
</dbReference>
<dbReference type="InterPro" id="IPR036097">
    <property type="entry name" value="HisK_dim/P_sf"/>
</dbReference>
<keyword evidence="8" id="KW-0902">Two-component regulatory system</keyword>
<dbReference type="InterPro" id="IPR005467">
    <property type="entry name" value="His_kinase_dom"/>
</dbReference>
<dbReference type="SMART" id="SM00387">
    <property type="entry name" value="HATPase_c"/>
    <property type="match status" value="1"/>
</dbReference>
<keyword evidence="6 10" id="KW-0418">Kinase</keyword>
<dbReference type="CDD" id="cd00082">
    <property type="entry name" value="HisKA"/>
    <property type="match status" value="1"/>
</dbReference>
<dbReference type="Gene3D" id="3.30.565.10">
    <property type="entry name" value="Histidine kinase-like ATPase, C-terminal domain"/>
    <property type="match status" value="1"/>
</dbReference>
<dbReference type="Proteomes" id="UP000000442">
    <property type="component" value="Chromosome"/>
</dbReference>
<dbReference type="InterPro" id="IPR036890">
    <property type="entry name" value="HATPase_C_sf"/>
</dbReference>
<accession>C0QAR0</accession>
<name>C0QAR0_DESAH</name>
<organism evidence="10 11">
    <name type="scientific">Desulforapulum autotrophicum (strain ATCC 43914 / DSM 3382 / VKM B-1955 / HRM2)</name>
    <name type="common">Desulfobacterium autotrophicum</name>
    <dbReference type="NCBI Taxonomy" id="177437"/>
    <lineage>
        <taxon>Bacteria</taxon>
        <taxon>Pseudomonadati</taxon>
        <taxon>Thermodesulfobacteriota</taxon>
        <taxon>Desulfobacteria</taxon>
        <taxon>Desulfobacterales</taxon>
        <taxon>Desulfobacteraceae</taxon>
        <taxon>Desulforapulum</taxon>
    </lineage>
</organism>
<dbReference type="STRING" id="177437.HRM2_37850"/>
<dbReference type="SUPFAM" id="SSF47384">
    <property type="entry name" value="Homodimeric domain of signal transducing histidine kinase"/>
    <property type="match status" value="1"/>
</dbReference>
<dbReference type="Gene3D" id="3.30.450.20">
    <property type="entry name" value="PAS domain"/>
    <property type="match status" value="1"/>
</dbReference>
<dbReference type="RefSeq" id="WP_015905589.1">
    <property type="nucleotide sequence ID" value="NC_012108.1"/>
</dbReference>
<dbReference type="Pfam" id="PF02518">
    <property type="entry name" value="HATPase_c"/>
    <property type="match status" value="1"/>
</dbReference>
<dbReference type="EC" id="2.7.13.3" evidence="2"/>
<dbReference type="InterPro" id="IPR035965">
    <property type="entry name" value="PAS-like_dom_sf"/>
</dbReference>
<protein>
    <recommendedName>
        <fullName evidence="2">histidine kinase</fullName>
        <ecNumber evidence="2">2.7.13.3</ecNumber>
    </recommendedName>
</protein>
<dbReference type="HOGENOM" id="CLU_408679_0_0_7"/>
<dbReference type="PANTHER" id="PTHR43065:SF10">
    <property type="entry name" value="PEROXIDE STRESS-ACTIVATED HISTIDINE KINASE MAK3"/>
    <property type="match status" value="1"/>
</dbReference>
<keyword evidence="3" id="KW-0597">Phosphoprotein</keyword>
<dbReference type="PROSITE" id="PS50109">
    <property type="entry name" value="HIS_KIN"/>
    <property type="match status" value="1"/>
</dbReference>
<dbReference type="Pfam" id="PF00512">
    <property type="entry name" value="HisKA"/>
    <property type="match status" value="1"/>
</dbReference>
<dbReference type="SUPFAM" id="SSF55874">
    <property type="entry name" value="ATPase domain of HSP90 chaperone/DNA topoisomerase II/histidine kinase"/>
    <property type="match status" value="1"/>
</dbReference>
<evidence type="ECO:0000313" key="10">
    <source>
        <dbReference type="EMBL" id="ACN16843.1"/>
    </source>
</evidence>
<comment type="catalytic activity">
    <reaction evidence="1">
        <text>ATP + protein L-histidine = ADP + protein N-phospho-L-histidine.</text>
        <dbReference type="EC" id="2.7.13.3"/>
    </reaction>
</comment>
<keyword evidence="5" id="KW-0547">Nucleotide-binding</keyword>
<dbReference type="EMBL" id="CP001087">
    <property type="protein sequence ID" value="ACN16843.1"/>
    <property type="molecule type" value="Genomic_DNA"/>
</dbReference>
<keyword evidence="4" id="KW-0808">Transferase</keyword>
<evidence type="ECO:0000256" key="2">
    <source>
        <dbReference type="ARBA" id="ARBA00012438"/>
    </source>
</evidence>
<reference evidence="10 11" key="1">
    <citation type="journal article" date="2009" name="Environ. Microbiol.">
        <title>Genome sequence of Desulfobacterium autotrophicum HRM2, a marine sulfate reducer oxidizing organic carbon completely to carbon dioxide.</title>
        <authorList>
            <person name="Strittmatter A.W."/>
            <person name="Liesegang H."/>
            <person name="Rabus R."/>
            <person name="Decker I."/>
            <person name="Amann J."/>
            <person name="Andres S."/>
            <person name="Henne A."/>
            <person name="Fricke W.F."/>
            <person name="Martinez-Arias R."/>
            <person name="Bartels D."/>
            <person name="Goesmann A."/>
            <person name="Krause L."/>
            <person name="Puehler A."/>
            <person name="Klenk H.P."/>
            <person name="Richter M."/>
            <person name="Schuler M."/>
            <person name="Gloeckner F.O."/>
            <person name="Meyerdierks A."/>
            <person name="Gottschalk G."/>
            <person name="Amann R."/>
        </authorList>
    </citation>
    <scope>NUCLEOTIDE SEQUENCE [LARGE SCALE GENOMIC DNA]</scope>
    <source>
        <strain evidence="11">ATCC 43914 / DSM 3382 / HRM2</strain>
    </source>
</reference>
<dbReference type="InterPro" id="IPR003594">
    <property type="entry name" value="HATPase_dom"/>
</dbReference>
<keyword evidence="11" id="KW-1185">Reference proteome</keyword>
<evidence type="ECO:0000256" key="8">
    <source>
        <dbReference type="ARBA" id="ARBA00023012"/>
    </source>
</evidence>
<evidence type="ECO:0000256" key="3">
    <source>
        <dbReference type="ARBA" id="ARBA00022553"/>
    </source>
</evidence>
<dbReference type="InterPro" id="IPR003661">
    <property type="entry name" value="HisK_dim/P_dom"/>
</dbReference>
<dbReference type="GO" id="GO:0005524">
    <property type="term" value="F:ATP binding"/>
    <property type="evidence" value="ECO:0007669"/>
    <property type="project" value="UniProtKB-KW"/>
</dbReference>
<dbReference type="eggNOG" id="COG4191">
    <property type="taxonomic scope" value="Bacteria"/>
</dbReference>
<evidence type="ECO:0000313" key="11">
    <source>
        <dbReference type="Proteomes" id="UP000000442"/>
    </source>
</evidence>